<dbReference type="EnsemblPlants" id="PGSC0003DMT400088748">
    <property type="protein sequence ID" value="PGSC0003DMT400088748"/>
    <property type="gene ID" value="PGSC0003DMG400038319"/>
</dbReference>
<dbReference type="AlphaFoldDB" id="M1DGM4"/>
<protein>
    <submittedName>
        <fullName evidence="1">Uncharacterized protein</fullName>
    </submittedName>
</protein>
<accession>M1DGM4</accession>
<name>M1DGM4_SOLTU</name>
<reference evidence="1" key="2">
    <citation type="submission" date="2015-06" db="UniProtKB">
        <authorList>
            <consortium name="EnsemblPlants"/>
        </authorList>
    </citation>
    <scope>IDENTIFICATION</scope>
    <source>
        <strain evidence="1">DM1-3 516 R44</strain>
    </source>
</reference>
<evidence type="ECO:0000313" key="2">
    <source>
        <dbReference type="Proteomes" id="UP000011115"/>
    </source>
</evidence>
<evidence type="ECO:0000313" key="1">
    <source>
        <dbReference type="EnsemblPlants" id="PGSC0003DMT400088748"/>
    </source>
</evidence>
<dbReference type="PaxDb" id="4113-PGSC0003DMT400088748"/>
<dbReference type="Gramene" id="PGSC0003DMT400088748">
    <property type="protein sequence ID" value="PGSC0003DMT400088748"/>
    <property type="gene ID" value="PGSC0003DMG400038319"/>
</dbReference>
<proteinExistence type="predicted"/>
<reference evidence="2" key="1">
    <citation type="journal article" date="2011" name="Nature">
        <title>Genome sequence and analysis of the tuber crop potato.</title>
        <authorList>
            <consortium name="The Potato Genome Sequencing Consortium"/>
        </authorList>
    </citation>
    <scope>NUCLEOTIDE SEQUENCE [LARGE SCALE GENOMIC DNA]</scope>
    <source>
        <strain evidence="2">cv. DM1-3 516 R44</strain>
    </source>
</reference>
<dbReference type="Proteomes" id="UP000011115">
    <property type="component" value="Unassembled WGS sequence"/>
</dbReference>
<dbReference type="HOGENOM" id="CLU_1484492_0_0_1"/>
<keyword evidence="2" id="KW-1185">Reference proteome</keyword>
<sequence length="182" mass="20829">MRPSPIGCVLVPYPNTQLRRVSGVRRRLAFMRKMGVGSLRMAEENGGNPVEMKQEVERDFTLPVMVTQLHELTTKITEVENLYRSQGRYLKIEGEHGHYFAKRNKKAEKNEENEGLRIVESTWRVAEGSHFGFCSSVLSSEGKDQVGGKRSSRCITNKFCEVVLYRPMIQSMTMSKDGARRR</sequence>
<dbReference type="InParanoid" id="M1DGM4"/>
<organism evidence="1 2">
    <name type="scientific">Solanum tuberosum</name>
    <name type="common">Potato</name>
    <dbReference type="NCBI Taxonomy" id="4113"/>
    <lineage>
        <taxon>Eukaryota</taxon>
        <taxon>Viridiplantae</taxon>
        <taxon>Streptophyta</taxon>
        <taxon>Embryophyta</taxon>
        <taxon>Tracheophyta</taxon>
        <taxon>Spermatophyta</taxon>
        <taxon>Magnoliopsida</taxon>
        <taxon>eudicotyledons</taxon>
        <taxon>Gunneridae</taxon>
        <taxon>Pentapetalae</taxon>
        <taxon>asterids</taxon>
        <taxon>lamiids</taxon>
        <taxon>Solanales</taxon>
        <taxon>Solanaceae</taxon>
        <taxon>Solanoideae</taxon>
        <taxon>Solaneae</taxon>
        <taxon>Solanum</taxon>
    </lineage>
</organism>